<name>A0A9X3BH03_9BACT</name>
<reference evidence="5" key="1">
    <citation type="submission" date="2022-09" db="EMBL/GenBank/DDBJ databases">
        <authorList>
            <person name="Yuan C."/>
            <person name="Ke Z."/>
        </authorList>
    </citation>
    <scope>NUCLEOTIDE SEQUENCE</scope>
    <source>
        <strain evidence="5">LB-8</strain>
    </source>
</reference>
<dbReference type="Proteomes" id="UP001155483">
    <property type="component" value="Unassembled WGS sequence"/>
</dbReference>
<gene>
    <name evidence="5" type="ORF">OCK74_04065</name>
</gene>
<dbReference type="Pfam" id="PF00535">
    <property type="entry name" value="Glycos_transf_2"/>
    <property type="match status" value="1"/>
</dbReference>
<dbReference type="Gene3D" id="3.90.550.10">
    <property type="entry name" value="Spore Coat Polysaccharide Biosynthesis Protein SpsA, Chain A"/>
    <property type="match status" value="1"/>
</dbReference>
<dbReference type="SUPFAM" id="SSF53448">
    <property type="entry name" value="Nucleotide-diphospho-sugar transferases"/>
    <property type="match status" value="1"/>
</dbReference>
<sequence length="294" mass="34144">MKPRVAVIIINYKTSHLLGKLIDSIKEITVDVSIVIVDNASTEETYSELLMIKDARLHILRSYTNLGFTGGINFALKYLIESKLDFKYFFLLNPDAFSNDNLIGDLVQILNINKDAAGVSPQVLYLNGDPWYTGGMIKYNEGKVVNHSIDEIKCNAQSYEVDVFSGCAVLFDLSKVLEVGMFNEDLFMYFDEAELSIRLKRKGYKILYCPQHKIFHDVSYTTRKISHLKTYYMTRNKFIVFNNDMSLYNKIYFILYEMAFHLKNMRIRNVFYHIKGFYDFKRGKKGSMAIRSLT</sequence>
<dbReference type="InterPro" id="IPR029044">
    <property type="entry name" value="Nucleotide-diphossugar_trans"/>
</dbReference>
<keyword evidence="3" id="KW-0808">Transferase</keyword>
<evidence type="ECO:0000313" key="5">
    <source>
        <dbReference type="EMBL" id="MCU7548273.1"/>
    </source>
</evidence>
<keyword evidence="6" id="KW-1185">Reference proteome</keyword>
<evidence type="ECO:0000256" key="3">
    <source>
        <dbReference type="ARBA" id="ARBA00022679"/>
    </source>
</evidence>
<comment type="similarity">
    <text evidence="1">Belongs to the glycosyltransferase 2 family.</text>
</comment>
<keyword evidence="2" id="KW-0328">Glycosyltransferase</keyword>
<dbReference type="InterPro" id="IPR001173">
    <property type="entry name" value="Glyco_trans_2-like"/>
</dbReference>
<comment type="caution">
    <text evidence="5">The sequence shown here is derived from an EMBL/GenBank/DDBJ whole genome shotgun (WGS) entry which is preliminary data.</text>
</comment>
<accession>A0A9X3BH03</accession>
<protein>
    <submittedName>
        <fullName evidence="5">Glycosyltransferase family 2 protein</fullName>
    </submittedName>
</protein>
<dbReference type="PANTHER" id="PTHR43179">
    <property type="entry name" value="RHAMNOSYLTRANSFERASE WBBL"/>
    <property type="match status" value="1"/>
</dbReference>
<dbReference type="GO" id="GO:0016757">
    <property type="term" value="F:glycosyltransferase activity"/>
    <property type="evidence" value="ECO:0007669"/>
    <property type="project" value="UniProtKB-KW"/>
</dbReference>
<reference evidence="5" key="2">
    <citation type="submission" date="2023-04" db="EMBL/GenBank/DDBJ databases">
        <title>Paracnuella aquatica gen. nov., sp. nov., a member of the family Chitinophagaceae isolated from a hot spring.</title>
        <authorList>
            <person name="Wang C."/>
        </authorList>
    </citation>
    <scope>NUCLEOTIDE SEQUENCE</scope>
    <source>
        <strain evidence="5">LB-8</strain>
    </source>
</reference>
<evidence type="ECO:0000313" key="6">
    <source>
        <dbReference type="Proteomes" id="UP001155483"/>
    </source>
</evidence>
<evidence type="ECO:0000259" key="4">
    <source>
        <dbReference type="Pfam" id="PF00535"/>
    </source>
</evidence>
<evidence type="ECO:0000256" key="1">
    <source>
        <dbReference type="ARBA" id="ARBA00006739"/>
    </source>
</evidence>
<feature type="domain" description="Glycosyltransferase 2-like" evidence="4">
    <location>
        <begin position="7"/>
        <end position="134"/>
    </location>
</feature>
<dbReference type="AlphaFoldDB" id="A0A9X3BH03"/>
<dbReference type="RefSeq" id="WP_279295717.1">
    <property type="nucleotide sequence ID" value="NZ_JAOTIF010000001.1"/>
</dbReference>
<dbReference type="EMBL" id="JAOTIF010000001">
    <property type="protein sequence ID" value="MCU7548273.1"/>
    <property type="molecule type" value="Genomic_DNA"/>
</dbReference>
<proteinExistence type="inferred from homology"/>
<organism evidence="5 6">
    <name type="scientific">Paraflavisolibacter caeni</name>
    <dbReference type="NCBI Taxonomy" id="2982496"/>
    <lineage>
        <taxon>Bacteria</taxon>
        <taxon>Pseudomonadati</taxon>
        <taxon>Bacteroidota</taxon>
        <taxon>Chitinophagia</taxon>
        <taxon>Chitinophagales</taxon>
        <taxon>Chitinophagaceae</taxon>
        <taxon>Paraflavisolibacter</taxon>
    </lineage>
</organism>
<dbReference type="PANTHER" id="PTHR43179:SF12">
    <property type="entry name" value="GALACTOFURANOSYLTRANSFERASE GLFT2"/>
    <property type="match status" value="1"/>
</dbReference>
<evidence type="ECO:0000256" key="2">
    <source>
        <dbReference type="ARBA" id="ARBA00022676"/>
    </source>
</evidence>